<keyword evidence="3" id="KW-0833">Ubl conjugation pathway</keyword>
<sequence>MTMSSAKKRITVQISGGGSARITALCGSNITETRLLIGQKLGFPNPASCRLFNKHGAEIDHLDLILPDDLLYASAGEPYYPRSASGRGSVASNGNFPLSTLPVGGVASVVTPLTASTIAGDGDGAADGKGDHFDIGRILGTGGQGTTYLATDRRNGKQAVLKQIFCAGLSETNKAIEEAMMLSRLKHERVVTYSEVFLGKDAVKGNYVGIVMEYCSGGDLYQMLCRQRSKRKPISVRRVKMWIVQLCAALGYLHQMKVIHRDVKPMNVLLDGEGDLKMADFGLARQGVSSSKLAMTQCGTPGYESPEVQMGQGYDFKTDIWGLGCVVCDMTTLKFMHERPGSLATQVQVDPKAIVKVIQSVMELYGPDLHGLLASMLQADPKRRPSAEDILAMRFLKPSHTADMEPSPSPAPASGSPPPMRASPGPTKASNASSGAAEVQNRRDVPTDEARNHRPRQQAGDNIVQDEGALRRHGRRGEDDGSLADGSRSKASTHVGNISSAGEVIVVSKRPSKDQYGSISEALRAATEGMVIEVMEGKYQEELVIDKVVTLQAGRSNGAHQLLVEIQGNSSRPVLSSTSPNALVRGLSFLHVSRESSEGRDCTRCVDVAAGRLQMQECEVTSACGVGVVVRDSARLEAKRCRVSRCGQNGLFFFGMAGALIDDCDIFENSFPGIGMDHSVDTVVKKSRIQRGQGDGIKIYGGKGILLEGNEISHNAQVGISVEDKADPVIRNNSIHDGKSCGISILSESKGTIEDNDIFCNAHPNVYVSSGASPLIRRNKIHHSGSCGVTCVDEALGTVEENDIFSNQSVGVYIMNRANPLVRNNTIRDGEGDGIATVFAARGSIEGNDIHGNGGVGILVESEAEPRVMRNKISEAQMDGIRVCDNGTALIEGNTIVTAGRGSNGGSGIVVTNGSSPTVRNNVVRECCSHGIVVSGGASGVIERNNVSQCASHGIVITRQGNPIVRSNIVRENGGIGIWVCNSGRGTLTENRVQANRGQQQVVVDPGTEAVVRDNILS</sequence>
<dbReference type="InterPro" id="IPR039448">
    <property type="entry name" value="Beta_helix"/>
</dbReference>
<dbReference type="PROSITE" id="PS00108">
    <property type="entry name" value="PROTEIN_KINASE_ST"/>
    <property type="match status" value="1"/>
</dbReference>
<name>A0A7S0MDS5_9CRYP</name>
<comment type="pathway">
    <text evidence="1">Protein modification; protein ubiquitination.</text>
</comment>
<protein>
    <recommendedName>
        <fullName evidence="5">Protein kinase domain-containing protein</fullName>
    </recommendedName>
</protein>
<dbReference type="SMART" id="SM00220">
    <property type="entry name" value="S_TKc"/>
    <property type="match status" value="1"/>
</dbReference>
<dbReference type="Pfam" id="PF00069">
    <property type="entry name" value="Pkinase"/>
    <property type="match status" value="1"/>
</dbReference>
<feature type="domain" description="Protein kinase" evidence="5">
    <location>
        <begin position="133"/>
        <end position="396"/>
    </location>
</feature>
<evidence type="ECO:0000256" key="1">
    <source>
        <dbReference type="ARBA" id="ARBA00004906"/>
    </source>
</evidence>
<dbReference type="PANTHER" id="PTHR22990">
    <property type="entry name" value="F-BOX ONLY PROTEIN"/>
    <property type="match status" value="1"/>
</dbReference>
<evidence type="ECO:0000259" key="5">
    <source>
        <dbReference type="PROSITE" id="PS50011"/>
    </source>
</evidence>
<dbReference type="SUPFAM" id="SSF56112">
    <property type="entry name" value="Protein kinase-like (PK-like)"/>
    <property type="match status" value="1"/>
</dbReference>
<dbReference type="InterPro" id="IPR000719">
    <property type="entry name" value="Prot_kinase_dom"/>
</dbReference>
<keyword evidence="2" id="KW-0677">Repeat</keyword>
<dbReference type="GO" id="GO:0005524">
    <property type="term" value="F:ATP binding"/>
    <property type="evidence" value="ECO:0007669"/>
    <property type="project" value="InterPro"/>
</dbReference>
<reference evidence="6" key="1">
    <citation type="submission" date="2021-01" db="EMBL/GenBank/DDBJ databases">
        <authorList>
            <person name="Corre E."/>
            <person name="Pelletier E."/>
            <person name="Niang G."/>
            <person name="Scheremetjew M."/>
            <person name="Finn R."/>
            <person name="Kale V."/>
            <person name="Holt S."/>
            <person name="Cochrane G."/>
            <person name="Meng A."/>
            <person name="Brown T."/>
            <person name="Cohen L."/>
        </authorList>
    </citation>
    <scope>NUCLEOTIDE SEQUENCE</scope>
    <source>
        <strain evidence="6">CCAP979/52</strain>
    </source>
</reference>
<dbReference type="SMART" id="SM00722">
    <property type="entry name" value="CASH"/>
    <property type="match status" value="3"/>
</dbReference>
<evidence type="ECO:0000313" key="6">
    <source>
        <dbReference type="EMBL" id="CAD8638652.1"/>
    </source>
</evidence>
<dbReference type="InterPro" id="IPR051550">
    <property type="entry name" value="SCF-Subunits/Alg-Epimerases"/>
</dbReference>
<feature type="region of interest" description="Disordered" evidence="4">
    <location>
        <begin position="400"/>
        <end position="496"/>
    </location>
</feature>
<evidence type="ECO:0000256" key="3">
    <source>
        <dbReference type="ARBA" id="ARBA00022786"/>
    </source>
</evidence>
<accession>A0A7S0MDS5</accession>
<dbReference type="InterPro" id="IPR012334">
    <property type="entry name" value="Pectin_lyas_fold"/>
</dbReference>
<dbReference type="AlphaFoldDB" id="A0A7S0MDS5"/>
<dbReference type="GO" id="GO:0004672">
    <property type="term" value="F:protein kinase activity"/>
    <property type="evidence" value="ECO:0007669"/>
    <property type="project" value="InterPro"/>
</dbReference>
<dbReference type="SUPFAM" id="SSF51126">
    <property type="entry name" value="Pectin lyase-like"/>
    <property type="match status" value="2"/>
</dbReference>
<dbReference type="InterPro" id="IPR006626">
    <property type="entry name" value="PbH1"/>
</dbReference>
<evidence type="ECO:0000256" key="2">
    <source>
        <dbReference type="ARBA" id="ARBA00022737"/>
    </source>
</evidence>
<dbReference type="PANTHER" id="PTHR22990:SF15">
    <property type="entry name" value="F-BOX ONLY PROTEIN 10"/>
    <property type="match status" value="1"/>
</dbReference>
<dbReference type="EMBL" id="HBEZ01029621">
    <property type="protein sequence ID" value="CAD8638652.1"/>
    <property type="molecule type" value="Transcribed_RNA"/>
</dbReference>
<proteinExistence type="predicted"/>
<dbReference type="PROSITE" id="PS50011">
    <property type="entry name" value="PROTEIN_KINASE_DOM"/>
    <property type="match status" value="1"/>
</dbReference>
<feature type="compositionally biased region" description="Basic and acidic residues" evidence="4">
    <location>
        <begin position="440"/>
        <end position="452"/>
    </location>
</feature>
<dbReference type="InterPro" id="IPR008271">
    <property type="entry name" value="Ser/Thr_kinase_AS"/>
</dbReference>
<gene>
    <name evidence="6" type="ORF">CCUR1050_LOCUS16336</name>
</gene>
<evidence type="ECO:0000256" key="4">
    <source>
        <dbReference type="SAM" id="MobiDB-lite"/>
    </source>
</evidence>
<dbReference type="Gene3D" id="2.160.20.10">
    <property type="entry name" value="Single-stranded right-handed beta-helix, Pectin lyase-like"/>
    <property type="match status" value="3"/>
</dbReference>
<dbReference type="InterPro" id="IPR011009">
    <property type="entry name" value="Kinase-like_dom_sf"/>
</dbReference>
<dbReference type="Gene3D" id="1.10.510.10">
    <property type="entry name" value="Transferase(Phosphotransferase) domain 1"/>
    <property type="match status" value="1"/>
</dbReference>
<dbReference type="SMART" id="SM00710">
    <property type="entry name" value="PbH1"/>
    <property type="match status" value="15"/>
</dbReference>
<dbReference type="NCBIfam" id="TIGR03804">
    <property type="entry name" value="para_beta_helix"/>
    <property type="match status" value="4"/>
</dbReference>
<dbReference type="InterPro" id="IPR011050">
    <property type="entry name" value="Pectin_lyase_fold/virulence"/>
</dbReference>
<dbReference type="GO" id="GO:0006511">
    <property type="term" value="P:ubiquitin-dependent protein catabolic process"/>
    <property type="evidence" value="ECO:0007669"/>
    <property type="project" value="TreeGrafter"/>
</dbReference>
<dbReference type="InterPro" id="IPR022441">
    <property type="entry name" value="Para_beta_helix_rpt-2"/>
</dbReference>
<feature type="compositionally biased region" description="Pro residues" evidence="4">
    <location>
        <begin position="407"/>
        <end position="421"/>
    </location>
</feature>
<dbReference type="InterPro" id="IPR006633">
    <property type="entry name" value="Carb-bd_sugar_hydrolysis-dom"/>
</dbReference>
<dbReference type="Pfam" id="PF13229">
    <property type="entry name" value="Beta_helix"/>
    <property type="match status" value="2"/>
</dbReference>
<organism evidence="6">
    <name type="scientific">Cryptomonas curvata</name>
    <dbReference type="NCBI Taxonomy" id="233186"/>
    <lineage>
        <taxon>Eukaryota</taxon>
        <taxon>Cryptophyceae</taxon>
        <taxon>Cryptomonadales</taxon>
        <taxon>Cryptomonadaceae</taxon>
        <taxon>Cryptomonas</taxon>
    </lineage>
</organism>